<dbReference type="PANTHER" id="PTHR43861">
    <property type="entry name" value="TRANS-ACONITATE 2-METHYLTRANSFERASE-RELATED"/>
    <property type="match status" value="1"/>
</dbReference>
<accession>A0A9E4ZEA6</accession>
<name>A0A9E4ZEA6_9EURY</name>
<keyword evidence="2" id="KW-0808">Transferase</keyword>
<protein>
    <submittedName>
        <fullName evidence="2">Class I SAM-dependent methyltransferase</fullName>
    </submittedName>
</protein>
<comment type="caution">
    <text evidence="2">The sequence shown here is derived from an EMBL/GenBank/DDBJ whole genome shotgun (WGS) entry which is preliminary data.</text>
</comment>
<sequence>MTNTTQFTPEHYEKNIHLTIPHYSSLQKEIIDLIRTTEPDCEVWLDTGCGTGSLIELANETFDECNFYLNDPSEEMLSYARTRLGKYPTERFKFTNYTTADLPLSEVPKCDVVTAIQSHHYLNREERVNTTAKCYEMLKKGGIFVTFENTAPATERGIEIVMDRLRRFQLECGKDSVAVEENLDRFNTAYFPITISEHLELLKETGFTTCELFWTSYMQAGFYAIK</sequence>
<dbReference type="CDD" id="cd02440">
    <property type="entry name" value="AdoMet_MTases"/>
    <property type="match status" value="1"/>
</dbReference>
<dbReference type="RefSeq" id="WP_250867896.1">
    <property type="nucleotide sequence ID" value="NZ_JAGSOI010000017.1"/>
</dbReference>
<evidence type="ECO:0000259" key="1">
    <source>
        <dbReference type="Pfam" id="PF08242"/>
    </source>
</evidence>
<dbReference type="AlphaFoldDB" id="A0A9E4ZEA6"/>
<reference evidence="2" key="2">
    <citation type="submission" date="2021-04" db="EMBL/GenBank/DDBJ databases">
        <authorList>
            <person name="Dong X."/>
        </authorList>
    </citation>
    <scope>NUCLEOTIDE SEQUENCE</scope>
    <source>
        <strain evidence="2">LLY</strain>
    </source>
</reference>
<gene>
    <name evidence="2" type="ORF">KDK67_05785</name>
</gene>
<keyword evidence="2" id="KW-0489">Methyltransferase</keyword>
<evidence type="ECO:0000313" key="3">
    <source>
        <dbReference type="Proteomes" id="UP001056766"/>
    </source>
</evidence>
<dbReference type="GO" id="GO:0032259">
    <property type="term" value="P:methylation"/>
    <property type="evidence" value="ECO:0007669"/>
    <property type="project" value="UniProtKB-KW"/>
</dbReference>
<dbReference type="Gene3D" id="3.40.50.150">
    <property type="entry name" value="Vaccinia Virus protein VP39"/>
    <property type="match status" value="1"/>
</dbReference>
<reference evidence="2" key="1">
    <citation type="journal article" date="2021" name="mSystems">
        <title>Bacteria and Archaea Synergistically Convert Glycine Betaine to Biogenic Methane in the Formosa Cold Seep of the South China Sea.</title>
        <authorList>
            <person name="Li L."/>
            <person name="Zhang W."/>
            <person name="Zhang S."/>
            <person name="Song L."/>
            <person name="Sun Q."/>
            <person name="Zhang H."/>
            <person name="Xiang H."/>
            <person name="Dong X."/>
        </authorList>
    </citation>
    <scope>NUCLEOTIDE SEQUENCE</scope>
    <source>
        <strain evidence="2">LLY</strain>
    </source>
</reference>
<feature type="domain" description="Methyltransferase type 12" evidence="1">
    <location>
        <begin position="45"/>
        <end position="144"/>
    </location>
</feature>
<proteinExistence type="predicted"/>
<dbReference type="SUPFAM" id="SSF53335">
    <property type="entry name" value="S-adenosyl-L-methionine-dependent methyltransferases"/>
    <property type="match status" value="1"/>
</dbReference>
<dbReference type="GO" id="GO:0008168">
    <property type="term" value="F:methyltransferase activity"/>
    <property type="evidence" value="ECO:0007669"/>
    <property type="project" value="UniProtKB-KW"/>
</dbReference>
<dbReference type="InterPro" id="IPR013217">
    <property type="entry name" value="Methyltransf_12"/>
</dbReference>
<dbReference type="Proteomes" id="UP001056766">
    <property type="component" value="Unassembled WGS sequence"/>
</dbReference>
<evidence type="ECO:0000313" key="2">
    <source>
        <dbReference type="EMBL" id="MCM1986511.1"/>
    </source>
</evidence>
<dbReference type="InterPro" id="IPR029063">
    <property type="entry name" value="SAM-dependent_MTases_sf"/>
</dbReference>
<organism evidence="2 3">
    <name type="scientific">Methanococcoides seepicolus</name>
    <dbReference type="NCBI Taxonomy" id="2828780"/>
    <lineage>
        <taxon>Archaea</taxon>
        <taxon>Methanobacteriati</taxon>
        <taxon>Methanobacteriota</taxon>
        <taxon>Stenosarchaea group</taxon>
        <taxon>Methanomicrobia</taxon>
        <taxon>Methanosarcinales</taxon>
        <taxon>Methanosarcinaceae</taxon>
        <taxon>Methanococcoides</taxon>
    </lineage>
</organism>
<dbReference type="EMBL" id="JAGSOI010000017">
    <property type="protein sequence ID" value="MCM1986511.1"/>
    <property type="molecule type" value="Genomic_DNA"/>
</dbReference>
<keyword evidence="3" id="KW-1185">Reference proteome</keyword>
<dbReference type="Pfam" id="PF08242">
    <property type="entry name" value="Methyltransf_12"/>
    <property type="match status" value="1"/>
</dbReference>